<proteinExistence type="predicted"/>
<name>A0A9N7Y1L6_PLEPL</name>
<protein>
    <submittedName>
        <fullName evidence="2">Uncharacterized protein</fullName>
    </submittedName>
</protein>
<organism evidence="2 3">
    <name type="scientific">Pleuronectes platessa</name>
    <name type="common">European plaice</name>
    <dbReference type="NCBI Taxonomy" id="8262"/>
    <lineage>
        <taxon>Eukaryota</taxon>
        <taxon>Metazoa</taxon>
        <taxon>Chordata</taxon>
        <taxon>Craniata</taxon>
        <taxon>Vertebrata</taxon>
        <taxon>Euteleostomi</taxon>
        <taxon>Actinopterygii</taxon>
        <taxon>Neopterygii</taxon>
        <taxon>Teleostei</taxon>
        <taxon>Neoteleostei</taxon>
        <taxon>Acanthomorphata</taxon>
        <taxon>Carangaria</taxon>
        <taxon>Pleuronectiformes</taxon>
        <taxon>Pleuronectoidei</taxon>
        <taxon>Pleuronectidae</taxon>
        <taxon>Pleuronectes</taxon>
    </lineage>
</organism>
<reference evidence="2" key="1">
    <citation type="submission" date="2020-03" db="EMBL/GenBank/DDBJ databases">
        <authorList>
            <person name="Weist P."/>
        </authorList>
    </citation>
    <scope>NUCLEOTIDE SEQUENCE</scope>
</reference>
<evidence type="ECO:0000313" key="2">
    <source>
        <dbReference type="EMBL" id="CAB1414405.1"/>
    </source>
</evidence>
<accession>A0A9N7Y1L6</accession>
<sequence>MSKDKDHNTCGYRARCTAVLQSFYPRQIPENVGNFSQMLLELTPPESPVSFTSSPFYLLPIKPPHCKTTHVDNPPSPHRYPHPMSGLTTLTCHWFPGGHGPPPHTQTDRDPCSLDPTKPLPVQPPDPPPRSPCHLHHHHHPTTLNGGGSGFSGRTCSSMLVFVRGSQIPGWDMEEGGGWVVVRSCGRENAQILFFISPDRNEADW</sequence>
<comment type="caution">
    <text evidence="2">The sequence shown here is derived from an EMBL/GenBank/DDBJ whole genome shotgun (WGS) entry which is preliminary data.</text>
</comment>
<keyword evidence="3" id="KW-1185">Reference proteome</keyword>
<evidence type="ECO:0000313" key="3">
    <source>
        <dbReference type="Proteomes" id="UP001153269"/>
    </source>
</evidence>
<feature type="region of interest" description="Disordered" evidence="1">
    <location>
        <begin position="97"/>
        <end position="150"/>
    </location>
</feature>
<dbReference type="AlphaFoldDB" id="A0A9N7Y1L6"/>
<evidence type="ECO:0000256" key="1">
    <source>
        <dbReference type="SAM" id="MobiDB-lite"/>
    </source>
</evidence>
<feature type="compositionally biased region" description="Pro residues" evidence="1">
    <location>
        <begin position="118"/>
        <end position="131"/>
    </location>
</feature>
<dbReference type="EMBL" id="CADEAL010000102">
    <property type="protein sequence ID" value="CAB1414405.1"/>
    <property type="molecule type" value="Genomic_DNA"/>
</dbReference>
<dbReference type="Proteomes" id="UP001153269">
    <property type="component" value="Unassembled WGS sequence"/>
</dbReference>
<gene>
    <name evidence="2" type="ORF">PLEPLA_LOCUS2114</name>
</gene>